<evidence type="ECO:0000313" key="1">
    <source>
        <dbReference type="EMBL" id="KAH7134384.1"/>
    </source>
</evidence>
<organism evidence="1 2">
    <name type="scientific">Dactylonectria macrodidyma</name>
    <dbReference type="NCBI Taxonomy" id="307937"/>
    <lineage>
        <taxon>Eukaryota</taxon>
        <taxon>Fungi</taxon>
        <taxon>Dikarya</taxon>
        <taxon>Ascomycota</taxon>
        <taxon>Pezizomycotina</taxon>
        <taxon>Sordariomycetes</taxon>
        <taxon>Hypocreomycetidae</taxon>
        <taxon>Hypocreales</taxon>
        <taxon>Nectriaceae</taxon>
        <taxon>Dactylonectria</taxon>
    </lineage>
</organism>
<accession>A0A9P9EC11</accession>
<reference evidence="1" key="1">
    <citation type="journal article" date="2021" name="Nat. Commun.">
        <title>Genetic determinants of endophytism in the Arabidopsis root mycobiome.</title>
        <authorList>
            <person name="Mesny F."/>
            <person name="Miyauchi S."/>
            <person name="Thiergart T."/>
            <person name="Pickel B."/>
            <person name="Atanasova L."/>
            <person name="Karlsson M."/>
            <person name="Huettel B."/>
            <person name="Barry K.W."/>
            <person name="Haridas S."/>
            <person name="Chen C."/>
            <person name="Bauer D."/>
            <person name="Andreopoulos W."/>
            <person name="Pangilinan J."/>
            <person name="LaButti K."/>
            <person name="Riley R."/>
            <person name="Lipzen A."/>
            <person name="Clum A."/>
            <person name="Drula E."/>
            <person name="Henrissat B."/>
            <person name="Kohler A."/>
            <person name="Grigoriev I.V."/>
            <person name="Martin F.M."/>
            <person name="Hacquard S."/>
        </authorList>
    </citation>
    <scope>NUCLEOTIDE SEQUENCE</scope>
    <source>
        <strain evidence="1">MPI-CAGE-AT-0147</strain>
    </source>
</reference>
<dbReference type="AlphaFoldDB" id="A0A9P9EC11"/>
<protein>
    <submittedName>
        <fullName evidence="1">Uncharacterized protein</fullName>
    </submittedName>
</protein>
<gene>
    <name evidence="1" type="ORF">EDB81DRAFT_97535</name>
</gene>
<sequence>MLADSDYYATFAYISNACLQSGAIRCRSPNPTWQNQIYLLETAVLCPASTGSWTLCHEQTYFFHKLDNNLFWVKAQRDPHKGNMPAALVRLSSMESLPGDVRYRLLLKEEERKKRRLREKDLSSVTAEIVSVLSITNS</sequence>
<dbReference type="Proteomes" id="UP000738349">
    <property type="component" value="Unassembled WGS sequence"/>
</dbReference>
<name>A0A9P9EC11_9HYPO</name>
<dbReference type="EMBL" id="JAGMUV010000014">
    <property type="protein sequence ID" value="KAH7134384.1"/>
    <property type="molecule type" value="Genomic_DNA"/>
</dbReference>
<proteinExistence type="predicted"/>
<comment type="caution">
    <text evidence="1">The sequence shown here is derived from an EMBL/GenBank/DDBJ whole genome shotgun (WGS) entry which is preliminary data.</text>
</comment>
<evidence type="ECO:0000313" key="2">
    <source>
        <dbReference type="Proteomes" id="UP000738349"/>
    </source>
</evidence>
<dbReference type="OrthoDB" id="428577at2759"/>
<keyword evidence="2" id="KW-1185">Reference proteome</keyword>